<accession>A0A3M8P4W5</accession>
<organism evidence="2 3">
    <name type="scientific">Planococcus salinus</name>
    <dbReference type="NCBI Taxonomy" id="1848460"/>
    <lineage>
        <taxon>Bacteria</taxon>
        <taxon>Bacillati</taxon>
        <taxon>Bacillota</taxon>
        <taxon>Bacilli</taxon>
        <taxon>Bacillales</taxon>
        <taxon>Caryophanaceae</taxon>
        <taxon>Planococcus</taxon>
    </lineage>
</organism>
<dbReference type="Proteomes" id="UP000275473">
    <property type="component" value="Unassembled WGS sequence"/>
</dbReference>
<evidence type="ECO:0000313" key="2">
    <source>
        <dbReference type="EMBL" id="RNF38254.1"/>
    </source>
</evidence>
<dbReference type="AlphaFoldDB" id="A0A3M8P4W5"/>
<evidence type="ECO:0000256" key="1">
    <source>
        <dbReference type="SAM" id="MobiDB-lite"/>
    </source>
</evidence>
<protein>
    <submittedName>
        <fullName evidence="2">Uncharacterized protein</fullName>
    </submittedName>
</protein>
<sequence length="64" mass="7598">MKKGATSEFERHWSEFKCYSSEFRPNPSELIQPSPKHRKRPKDKWKPFACANGDKRRRANTSCK</sequence>
<dbReference type="EMBL" id="RIAX01000018">
    <property type="protein sequence ID" value="RNF38254.1"/>
    <property type="molecule type" value="Genomic_DNA"/>
</dbReference>
<reference evidence="2 3" key="1">
    <citation type="journal article" date="2018" name="Int. J. Syst. Evol. Microbiol.">
        <title>Planococcus salinus sp. nov., a moderately halophilic bacterium isolated from a saline-alkali soil.</title>
        <authorList>
            <person name="Gan L."/>
        </authorList>
    </citation>
    <scope>NUCLEOTIDE SEQUENCE [LARGE SCALE GENOMIC DNA]</scope>
    <source>
        <strain evidence="2 3">LCB217</strain>
    </source>
</reference>
<feature type="region of interest" description="Disordered" evidence="1">
    <location>
        <begin position="23"/>
        <end position="64"/>
    </location>
</feature>
<keyword evidence="3" id="KW-1185">Reference proteome</keyword>
<comment type="caution">
    <text evidence="2">The sequence shown here is derived from an EMBL/GenBank/DDBJ whole genome shotgun (WGS) entry which is preliminary data.</text>
</comment>
<gene>
    <name evidence="2" type="ORF">EEX84_15445</name>
</gene>
<evidence type="ECO:0000313" key="3">
    <source>
        <dbReference type="Proteomes" id="UP000275473"/>
    </source>
</evidence>
<proteinExistence type="predicted"/>
<name>A0A3M8P4W5_9BACL</name>
<feature type="compositionally biased region" description="Basic residues" evidence="1">
    <location>
        <begin position="55"/>
        <end position="64"/>
    </location>
</feature>